<evidence type="ECO:0000256" key="4">
    <source>
        <dbReference type="NCBIfam" id="TIGR02067"/>
    </source>
</evidence>
<dbReference type="PANTHER" id="PTHR20854">
    <property type="entry name" value="INOSITOL MONOPHOSPHATASE"/>
    <property type="match status" value="1"/>
</dbReference>
<evidence type="ECO:0000313" key="6">
    <source>
        <dbReference type="Proteomes" id="UP001404104"/>
    </source>
</evidence>
<dbReference type="RefSeq" id="WP_345862764.1">
    <property type="nucleotide sequence ID" value="NZ_JBDIMF010000001.1"/>
</dbReference>
<reference evidence="5 6" key="1">
    <citation type="submission" date="2024-05" db="EMBL/GenBank/DDBJ databases">
        <authorList>
            <person name="Liu Q."/>
            <person name="Xin Y.-H."/>
        </authorList>
    </citation>
    <scope>NUCLEOTIDE SEQUENCE [LARGE SCALE GENOMIC DNA]</scope>
    <source>
        <strain evidence="5 6">CGMCC 1.15349</strain>
    </source>
</reference>
<dbReference type="Gene3D" id="3.40.190.80">
    <property type="match status" value="1"/>
</dbReference>
<dbReference type="Pfam" id="PF00459">
    <property type="entry name" value="Inositol_P"/>
    <property type="match status" value="1"/>
</dbReference>
<dbReference type="EMBL" id="JBDIMF010000001">
    <property type="protein sequence ID" value="MEN2785311.1"/>
    <property type="molecule type" value="Genomic_DNA"/>
</dbReference>
<protein>
    <recommendedName>
        <fullName evidence="4">Histidinol-phosphatase</fullName>
        <ecNumber evidence="4">3.1.3.15</ecNumber>
    </recommendedName>
</protein>
<proteinExistence type="inferred from homology"/>
<evidence type="ECO:0000256" key="1">
    <source>
        <dbReference type="ARBA" id="ARBA00001946"/>
    </source>
</evidence>
<dbReference type="Gene3D" id="3.30.540.10">
    <property type="entry name" value="Fructose-1,6-Bisphosphatase, subunit A, domain 1"/>
    <property type="match status" value="1"/>
</dbReference>
<evidence type="ECO:0000256" key="3">
    <source>
        <dbReference type="ARBA" id="ARBA00022801"/>
    </source>
</evidence>
<keyword evidence="6" id="KW-1185">Reference proteome</keyword>
<sequence length="270" mass="29441">MREGRHLTRVQVMTLPDAAFLHRLADLADAETMPRYRADIAVDNKPKEGYTFDPVTEADRAAEAAIRAEISAHFPDHAILGEELGLTGSGRFRWVLDPVDGTRPFICGLPVWGTLIGLTVDGRAELGMMSQPFTRERFWADREGAWTQRDGIRRQLTTRDVGSLDRAILHTTSPEQIGEGLANGFERLKAAVRMTRYGGECYAMAMIAAGRIDLAIEPSLQPYDIVALIPIIKRAGGIVTRLDGGPAEEGGAVVVAATSALHAEALRILI</sequence>
<comment type="cofactor">
    <cofactor evidence="1">
        <name>Mg(2+)</name>
        <dbReference type="ChEBI" id="CHEBI:18420"/>
    </cofactor>
</comment>
<gene>
    <name evidence="5" type="primary">hisN</name>
    <name evidence="5" type="ORF">ABC969_02620</name>
</gene>
<evidence type="ECO:0000313" key="5">
    <source>
        <dbReference type="EMBL" id="MEN2785311.1"/>
    </source>
</evidence>
<comment type="caution">
    <text evidence="5">The sequence shown here is derived from an EMBL/GenBank/DDBJ whole genome shotgun (WGS) entry which is preliminary data.</text>
</comment>
<dbReference type="PANTHER" id="PTHR20854:SF4">
    <property type="entry name" value="INOSITOL-1-MONOPHOSPHATASE-RELATED"/>
    <property type="match status" value="1"/>
</dbReference>
<organism evidence="5 6">
    <name type="scientific">Sphingomonas qilianensis</name>
    <dbReference type="NCBI Taxonomy" id="1736690"/>
    <lineage>
        <taxon>Bacteria</taxon>
        <taxon>Pseudomonadati</taxon>
        <taxon>Pseudomonadota</taxon>
        <taxon>Alphaproteobacteria</taxon>
        <taxon>Sphingomonadales</taxon>
        <taxon>Sphingomonadaceae</taxon>
        <taxon>Sphingomonas</taxon>
    </lineage>
</organism>
<dbReference type="CDD" id="cd01641">
    <property type="entry name" value="Bacterial_IMPase_like_1"/>
    <property type="match status" value="1"/>
</dbReference>
<dbReference type="PRINTS" id="PR00377">
    <property type="entry name" value="IMPHPHTASES"/>
</dbReference>
<dbReference type="NCBIfam" id="TIGR02067">
    <property type="entry name" value="his_9_HisN"/>
    <property type="match status" value="1"/>
</dbReference>
<comment type="similarity">
    <text evidence="2">Belongs to the inositol monophosphatase superfamily.</text>
</comment>
<name>A0ABU9XNB4_9SPHN</name>
<dbReference type="EC" id="3.1.3.15" evidence="4"/>
<dbReference type="InterPro" id="IPR011809">
    <property type="entry name" value="His_9_proposed"/>
</dbReference>
<dbReference type="Proteomes" id="UP001404104">
    <property type="component" value="Unassembled WGS sequence"/>
</dbReference>
<evidence type="ECO:0000256" key="2">
    <source>
        <dbReference type="ARBA" id="ARBA00009759"/>
    </source>
</evidence>
<dbReference type="GO" id="GO:0004401">
    <property type="term" value="F:histidinol-phosphatase activity"/>
    <property type="evidence" value="ECO:0007669"/>
    <property type="project" value="UniProtKB-EC"/>
</dbReference>
<keyword evidence="3 5" id="KW-0378">Hydrolase</keyword>
<accession>A0ABU9XNB4</accession>
<dbReference type="SUPFAM" id="SSF56655">
    <property type="entry name" value="Carbohydrate phosphatase"/>
    <property type="match status" value="1"/>
</dbReference>
<dbReference type="InterPro" id="IPR000760">
    <property type="entry name" value="Inositol_monophosphatase-like"/>
</dbReference>